<feature type="region of interest" description="Disordered" evidence="1">
    <location>
        <begin position="57"/>
        <end position="79"/>
    </location>
</feature>
<dbReference type="Proteomes" id="UP000799538">
    <property type="component" value="Unassembled WGS sequence"/>
</dbReference>
<name>A0A6A6FY30_9PEZI</name>
<evidence type="ECO:0000313" key="3">
    <source>
        <dbReference type="Proteomes" id="UP000799538"/>
    </source>
</evidence>
<evidence type="ECO:0000256" key="1">
    <source>
        <dbReference type="SAM" id="MobiDB-lite"/>
    </source>
</evidence>
<gene>
    <name evidence="2" type="ORF">BDZ85DRAFT_270659</name>
</gene>
<accession>A0A6A6FY30</accession>
<dbReference type="AlphaFoldDB" id="A0A6A6FY30"/>
<sequence length="79" mass="9163">MLSRLRCEVWRRVIDHSRRPQTLKPYSSSLFSSVLRDILCPSITTFVLICLPQAFRSRSHRHTQSPASSPRSRHFPGTL</sequence>
<evidence type="ECO:0000313" key="2">
    <source>
        <dbReference type="EMBL" id="KAF2218299.1"/>
    </source>
</evidence>
<dbReference type="EMBL" id="ML992557">
    <property type="protein sequence ID" value="KAF2218299.1"/>
    <property type="molecule type" value="Genomic_DNA"/>
</dbReference>
<protein>
    <submittedName>
        <fullName evidence="2">Uncharacterized protein</fullName>
    </submittedName>
</protein>
<keyword evidence="3" id="KW-1185">Reference proteome</keyword>
<proteinExistence type="predicted"/>
<organism evidence="2 3">
    <name type="scientific">Elsinoe ampelina</name>
    <dbReference type="NCBI Taxonomy" id="302913"/>
    <lineage>
        <taxon>Eukaryota</taxon>
        <taxon>Fungi</taxon>
        <taxon>Dikarya</taxon>
        <taxon>Ascomycota</taxon>
        <taxon>Pezizomycotina</taxon>
        <taxon>Dothideomycetes</taxon>
        <taxon>Dothideomycetidae</taxon>
        <taxon>Myriangiales</taxon>
        <taxon>Elsinoaceae</taxon>
        <taxon>Elsinoe</taxon>
    </lineage>
</organism>
<reference evidence="3" key="1">
    <citation type="journal article" date="2020" name="Stud. Mycol.">
        <title>101 Dothideomycetes genomes: A test case for predicting lifestyles and emergence of pathogens.</title>
        <authorList>
            <person name="Haridas S."/>
            <person name="Albert R."/>
            <person name="Binder M."/>
            <person name="Bloem J."/>
            <person name="LaButti K."/>
            <person name="Salamov A."/>
            <person name="Andreopoulos B."/>
            <person name="Baker S."/>
            <person name="Barry K."/>
            <person name="Bills G."/>
            <person name="Bluhm B."/>
            <person name="Cannon C."/>
            <person name="Castanera R."/>
            <person name="Culley D."/>
            <person name="Daum C."/>
            <person name="Ezra D."/>
            <person name="Gonzalez J."/>
            <person name="Henrissat B."/>
            <person name="Kuo A."/>
            <person name="Liang C."/>
            <person name="Lipzen A."/>
            <person name="Lutzoni F."/>
            <person name="Magnuson J."/>
            <person name="Mondo S."/>
            <person name="Nolan M."/>
            <person name="Ohm R."/>
            <person name="Pangilinan J."/>
            <person name="Park H.-J."/>
            <person name="Ramirez L."/>
            <person name="Alfaro M."/>
            <person name="Sun H."/>
            <person name="Tritt A."/>
            <person name="Yoshinaga Y."/>
            <person name="Zwiers L.-H."/>
            <person name="Turgeon B."/>
            <person name="Goodwin S."/>
            <person name="Spatafora J."/>
            <person name="Crous P."/>
            <person name="Grigoriev I."/>
        </authorList>
    </citation>
    <scope>NUCLEOTIDE SEQUENCE [LARGE SCALE GENOMIC DNA]</scope>
    <source>
        <strain evidence="3">CECT 20119</strain>
    </source>
</reference>